<dbReference type="Pfam" id="PF01416">
    <property type="entry name" value="PseudoU_synth_1"/>
    <property type="match status" value="2"/>
</dbReference>
<dbReference type="EMBL" id="CAEZUE010000056">
    <property type="protein sequence ID" value="CAB4591555.1"/>
    <property type="molecule type" value="Genomic_DNA"/>
</dbReference>
<dbReference type="NCBIfam" id="TIGR00071">
    <property type="entry name" value="hisT_truA"/>
    <property type="match status" value="1"/>
</dbReference>
<comment type="similarity">
    <text evidence="1">Belongs to the tRNA pseudouridine synthase TruA family.</text>
</comment>
<proteinExistence type="inferred from homology"/>
<reference evidence="5" key="1">
    <citation type="submission" date="2020-05" db="EMBL/GenBank/DDBJ databases">
        <authorList>
            <person name="Chiriac C."/>
            <person name="Salcher M."/>
            <person name="Ghai R."/>
            <person name="Kavagutti S V."/>
        </authorList>
    </citation>
    <scope>NUCLEOTIDE SEQUENCE</scope>
</reference>
<feature type="domain" description="Pseudouridine synthase I TruA alpha/beta" evidence="4">
    <location>
        <begin position="145"/>
        <end position="247"/>
    </location>
</feature>
<dbReference type="InterPro" id="IPR020103">
    <property type="entry name" value="PsdUridine_synth_cat_dom_sf"/>
</dbReference>
<name>A0A6J6FXE4_9ZZZZ</name>
<dbReference type="GO" id="GO:0003723">
    <property type="term" value="F:RNA binding"/>
    <property type="evidence" value="ECO:0007669"/>
    <property type="project" value="InterPro"/>
</dbReference>
<evidence type="ECO:0000256" key="1">
    <source>
        <dbReference type="ARBA" id="ARBA00009375"/>
    </source>
</evidence>
<dbReference type="GO" id="GO:0009982">
    <property type="term" value="F:pseudouridine synthase activity"/>
    <property type="evidence" value="ECO:0007669"/>
    <property type="project" value="InterPro"/>
</dbReference>
<organism evidence="5">
    <name type="scientific">freshwater metagenome</name>
    <dbReference type="NCBI Taxonomy" id="449393"/>
    <lineage>
        <taxon>unclassified sequences</taxon>
        <taxon>metagenomes</taxon>
        <taxon>ecological metagenomes</taxon>
    </lineage>
</organism>
<protein>
    <submittedName>
        <fullName evidence="5">Unannotated protein</fullName>
    </submittedName>
</protein>
<keyword evidence="2" id="KW-0819">tRNA processing</keyword>
<dbReference type="Gene3D" id="3.30.70.580">
    <property type="entry name" value="Pseudouridine synthase I, catalytic domain, N-terminal subdomain"/>
    <property type="match status" value="1"/>
</dbReference>
<dbReference type="InterPro" id="IPR020094">
    <property type="entry name" value="TruA/RsuA/RluB/E/F_N"/>
</dbReference>
<keyword evidence="3" id="KW-0413">Isomerase</keyword>
<dbReference type="PANTHER" id="PTHR11142:SF0">
    <property type="entry name" value="TRNA PSEUDOURIDINE SYNTHASE-LIKE 1"/>
    <property type="match status" value="1"/>
</dbReference>
<evidence type="ECO:0000256" key="2">
    <source>
        <dbReference type="ARBA" id="ARBA00022694"/>
    </source>
</evidence>
<gene>
    <name evidence="5" type="ORF">UFOPK1788_00554</name>
</gene>
<sequence>MRLRIDLAYDGTDFSGWAKQPDLPTIQGTFEDALATVTRAPEVNTIVAGRTDAGVHAIGQVVHVDLEFGEAPAVLTGRLNSFLANSGIVIHSVIEAPAGFDARFSPLFRRYEYRISDESAPRDPRNARYTHWIDDVLDFDAMNAAANSVIGLHDWTTYCRPRPGSTSVRELQRFDWVRDTDGSLVATIQGDAFCHNMVRNLVGMSVAVGRGRLAASDAVTLRDQRLRTAAFIVLPPHGLTLVEVGYPSAEEMGARAVLTRDRRPVV</sequence>
<dbReference type="CDD" id="cd02570">
    <property type="entry name" value="PseudoU_synth_EcTruA"/>
    <property type="match status" value="1"/>
</dbReference>
<accession>A0A6J6FXE4</accession>
<feature type="domain" description="Pseudouridine synthase I TruA alpha/beta" evidence="4">
    <location>
        <begin position="8"/>
        <end position="104"/>
    </location>
</feature>
<evidence type="ECO:0000256" key="3">
    <source>
        <dbReference type="ARBA" id="ARBA00023235"/>
    </source>
</evidence>
<dbReference type="HAMAP" id="MF_00171">
    <property type="entry name" value="TruA"/>
    <property type="match status" value="1"/>
</dbReference>
<dbReference type="AlphaFoldDB" id="A0A6J6FXE4"/>
<dbReference type="SUPFAM" id="SSF55120">
    <property type="entry name" value="Pseudouridine synthase"/>
    <property type="match status" value="1"/>
</dbReference>
<dbReference type="PIRSF" id="PIRSF001430">
    <property type="entry name" value="tRNA_psdUrid_synth"/>
    <property type="match status" value="1"/>
</dbReference>
<evidence type="ECO:0000259" key="4">
    <source>
        <dbReference type="Pfam" id="PF01416"/>
    </source>
</evidence>
<dbReference type="InterPro" id="IPR001406">
    <property type="entry name" value="PsdUridine_synth_TruA"/>
</dbReference>
<evidence type="ECO:0000313" key="5">
    <source>
        <dbReference type="EMBL" id="CAB4591555.1"/>
    </source>
</evidence>
<dbReference type="GO" id="GO:0031119">
    <property type="term" value="P:tRNA pseudouridine synthesis"/>
    <property type="evidence" value="ECO:0007669"/>
    <property type="project" value="TreeGrafter"/>
</dbReference>
<dbReference type="Gene3D" id="3.30.70.660">
    <property type="entry name" value="Pseudouridine synthase I, catalytic domain, C-terminal subdomain"/>
    <property type="match status" value="1"/>
</dbReference>
<dbReference type="InterPro" id="IPR020095">
    <property type="entry name" value="PsdUridine_synth_TruA_C"/>
</dbReference>
<dbReference type="InterPro" id="IPR020097">
    <property type="entry name" value="PsdUridine_synth_TruA_a/b_dom"/>
</dbReference>
<dbReference type="PANTHER" id="PTHR11142">
    <property type="entry name" value="PSEUDOURIDYLATE SYNTHASE"/>
    <property type="match status" value="1"/>
</dbReference>